<dbReference type="AlphaFoldDB" id="A0AAP0WWV6"/>
<gene>
    <name evidence="1" type="ORF">L1049_011211</name>
</gene>
<proteinExistence type="predicted"/>
<comment type="caution">
    <text evidence="1">The sequence shown here is derived from an EMBL/GenBank/DDBJ whole genome shotgun (WGS) entry which is preliminary data.</text>
</comment>
<name>A0AAP0WWV6_LIQFO</name>
<evidence type="ECO:0000313" key="1">
    <source>
        <dbReference type="EMBL" id="KAK9282984.1"/>
    </source>
</evidence>
<evidence type="ECO:0000313" key="2">
    <source>
        <dbReference type="Proteomes" id="UP001415857"/>
    </source>
</evidence>
<dbReference type="Proteomes" id="UP001415857">
    <property type="component" value="Unassembled WGS sequence"/>
</dbReference>
<dbReference type="EMBL" id="JBBPBK010000006">
    <property type="protein sequence ID" value="KAK9282984.1"/>
    <property type="molecule type" value="Genomic_DNA"/>
</dbReference>
<organism evidence="1 2">
    <name type="scientific">Liquidambar formosana</name>
    <name type="common">Formosan gum</name>
    <dbReference type="NCBI Taxonomy" id="63359"/>
    <lineage>
        <taxon>Eukaryota</taxon>
        <taxon>Viridiplantae</taxon>
        <taxon>Streptophyta</taxon>
        <taxon>Embryophyta</taxon>
        <taxon>Tracheophyta</taxon>
        <taxon>Spermatophyta</taxon>
        <taxon>Magnoliopsida</taxon>
        <taxon>eudicotyledons</taxon>
        <taxon>Gunneridae</taxon>
        <taxon>Pentapetalae</taxon>
        <taxon>Saxifragales</taxon>
        <taxon>Altingiaceae</taxon>
        <taxon>Liquidambar</taxon>
    </lineage>
</organism>
<protein>
    <submittedName>
        <fullName evidence="1">Uncharacterized protein</fullName>
    </submittedName>
</protein>
<keyword evidence="2" id="KW-1185">Reference proteome</keyword>
<sequence length="79" mass="9215">MLGVLCARPKPWILASLSFVHGAAAHHHWPVQRTDSFHRLRGRRRASSAPTFQRLPARELHRRRRVHMARDPALRCRPP</sequence>
<reference evidence="1 2" key="1">
    <citation type="journal article" date="2024" name="Plant J.">
        <title>Genome sequences and population genomics reveal climatic adaptation and genomic divergence between two closely related sweetgum species.</title>
        <authorList>
            <person name="Xu W.Q."/>
            <person name="Ren C.Q."/>
            <person name="Zhang X.Y."/>
            <person name="Comes H.P."/>
            <person name="Liu X.H."/>
            <person name="Li Y.G."/>
            <person name="Kettle C.J."/>
            <person name="Jalonen R."/>
            <person name="Gaisberger H."/>
            <person name="Ma Y.Z."/>
            <person name="Qiu Y.X."/>
        </authorList>
    </citation>
    <scope>NUCLEOTIDE SEQUENCE [LARGE SCALE GENOMIC DNA]</scope>
    <source>
        <strain evidence="1">Hangzhou</strain>
    </source>
</reference>
<accession>A0AAP0WWV6</accession>